<dbReference type="RefSeq" id="WP_105001327.1">
    <property type="nucleotide sequence ID" value="NZ_MQVX01000001.1"/>
</dbReference>
<evidence type="ECO:0000256" key="1">
    <source>
        <dbReference type="SAM" id="SignalP"/>
    </source>
</evidence>
<feature type="chain" id="PRO_5015585899" description="Lipocalin-like domain-containing protein" evidence="1">
    <location>
        <begin position="18"/>
        <end position="123"/>
    </location>
</feature>
<proteinExistence type="predicted"/>
<organism evidence="2 3">
    <name type="scientific">Aureicoccus marinus</name>
    <dbReference type="NCBI Taxonomy" id="754435"/>
    <lineage>
        <taxon>Bacteria</taxon>
        <taxon>Pseudomonadati</taxon>
        <taxon>Bacteroidota</taxon>
        <taxon>Flavobacteriia</taxon>
        <taxon>Flavobacteriales</taxon>
        <taxon>Flavobacteriaceae</taxon>
        <taxon>Aureicoccus</taxon>
    </lineage>
</organism>
<keyword evidence="1" id="KW-0732">Signal</keyword>
<sequence length="123" mass="14219">MKFLTALCLFISVFAYSQQESLSGEYNLFTSGEENTAKTEYTLELYPDGTFSFQSYRQLKKQNEERLFVQGTWVSKGLLIELQGSKDMDLSNTKARFDTKTKKLVFYESKIPWVKGLKLPKDS</sequence>
<name>A0A2S7T7N5_9FLAO</name>
<keyword evidence="3" id="KW-1185">Reference proteome</keyword>
<comment type="caution">
    <text evidence="2">The sequence shown here is derived from an EMBL/GenBank/DDBJ whole genome shotgun (WGS) entry which is preliminary data.</text>
</comment>
<dbReference type="Proteomes" id="UP000239366">
    <property type="component" value="Unassembled WGS sequence"/>
</dbReference>
<evidence type="ECO:0000313" key="2">
    <source>
        <dbReference type="EMBL" id="PQJ15674.1"/>
    </source>
</evidence>
<protein>
    <recommendedName>
        <fullName evidence="4">Lipocalin-like domain-containing protein</fullName>
    </recommendedName>
</protein>
<evidence type="ECO:0000313" key="3">
    <source>
        <dbReference type="Proteomes" id="UP000239366"/>
    </source>
</evidence>
<gene>
    <name evidence="2" type="ORF">BST99_07980</name>
</gene>
<accession>A0A2S7T7N5</accession>
<dbReference type="EMBL" id="MQVX01000001">
    <property type="protein sequence ID" value="PQJ15674.1"/>
    <property type="molecule type" value="Genomic_DNA"/>
</dbReference>
<evidence type="ECO:0008006" key="4">
    <source>
        <dbReference type="Google" id="ProtNLM"/>
    </source>
</evidence>
<dbReference type="AlphaFoldDB" id="A0A2S7T7N5"/>
<feature type="signal peptide" evidence="1">
    <location>
        <begin position="1"/>
        <end position="17"/>
    </location>
</feature>
<reference evidence="3" key="1">
    <citation type="submission" date="2016-11" db="EMBL/GenBank/DDBJ databases">
        <title>Trade-off between light-utilization and light-protection in marine flavobacteria.</title>
        <authorList>
            <person name="Kumagai Y."/>
            <person name="Yoshizawa S."/>
            <person name="Kogure K."/>
        </authorList>
    </citation>
    <scope>NUCLEOTIDE SEQUENCE [LARGE SCALE GENOMIC DNA]</scope>
    <source>
        <strain evidence="3">SG-18</strain>
    </source>
</reference>
<dbReference type="OrthoDB" id="1442373at2"/>